<dbReference type="KEGG" id="fls:GLV81_17200"/>
<gene>
    <name evidence="1" type="ORF">GLV81_17200</name>
</gene>
<reference evidence="1 2" key="1">
    <citation type="submission" date="2019-11" db="EMBL/GenBank/DDBJ databases">
        <authorList>
            <person name="Im W.T."/>
        </authorList>
    </citation>
    <scope>NUCLEOTIDE SEQUENCE [LARGE SCALE GENOMIC DNA]</scope>
    <source>
        <strain evidence="1 2">SB-02</strain>
    </source>
</reference>
<dbReference type="Proteomes" id="UP000426027">
    <property type="component" value="Chromosome"/>
</dbReference>
<organism evidence="1 2">
    <name type="scientific">Phnomibacter ginsenosidimutans</name>
    <dbReference type="NCBI Taxonomy" id="2676868"/>
    <lineage>
        <taxon>Bacteria</taxon>
        <taxon>Pseudomonadati</taxon>
        <taxon>Bacteroidota</taxon>
        <taxon>Chitinophagia</taxon>
        <taxon>Chitinophagales</taxon>
        <taxon>Chitinophagaceae</taxon>
        <taxon>Phnomibacter</taxon>
    </lineage>
</organism>
<dbReference type="SUPFAM" id="SSF56935">
    <property type="entry name" value="Porins"/>
    <property type="match status" value="1"/>
</dbReference>
<evidence type="ECO:0000313" key="2">
    <source>
        <dbReference type="Proteomes" id="UP000426027"/>
    </source>
</evidence>
<evidence type="ECO:0008006" key="3">
    <source>
        <dbReference type="Google" id="ProtNLM"/>
    </source>
</evidence>
<sequence>MASRAIGGLAAAYADYQAVNFVNPASYSQLQTVTFDVGVEMESRSLLNPSKTLKSQSGYLLFNYVAIGLPLAKDKKGLTKWGMAFGLRPYTRVAYNILADSRLTGIDSSRTNYKGQGGGYRAFLGTGYRVGGFSAGINVGFLFGQQDLTTERLLQNDSVFYFNAMQQTKTSYSKFGADAGFQYRVKLGKDVYARVGANGFLGSSVNGSQSILRQTFVYNANSGTDSVDVVERKDNVAGNIELPAGYAVGLTFEKEGNWMLGGEYEAVDWSTYRFYGKADQLANTNMLRFGGHFIPSMTDNKSYFKRVVYRAGFYTGKDMITVNGNQLPVWGVTIGMGLPIRRYNIYSNQYTAINTSFEYGRRGNGESPIRETFFRLNVGISLGDLWFQKRKFD</sequence>
<dbReference type="RefSeq" id="WP_157479992.1">
    <property type="nucleotide sequence ID" value="NZ_CP046566.1"/>
</dbReference>
<keyword evidence="2" id="KW-1185">Reference proteome</keyword>
<protein>
    <recommendedName>
        <fullName evidence="3">Aromatic hydrocarbon degradation protein</fullName>
    </recommendedName>
</protein>
<dbReference type="AlphaFoldDB" id="A0A6I6GPM1"/>
<evidence type="ECO:0000313" key="1">
    <source>
        <dbReference type="EMBL" id="QGW29618.1"/>
    </source>
</evidence>
<name>A0A6I6GPM1_9BACT</name>
<dbReference type="EMBL" id="CP046566">
    <property type="protein sequence ID" value="QGW29618.1"/>
    <property type="molecule type" value="Genomic_DNA"/>
</dbReference>
<proteinExistence type="predicted"/>
<dbReference type="Gene3D" id="2.40.160.60">
    <property type="entry name" value="Outer membrane protein transport protein (OMPP1/FadL/TodX)"/>
    <property type="match status" value="1"/>
</dbReference>
<accession>A0A6I6GPM1</accession>